<keyword evidence="1" id="KW-0805">Transcription regulation</keyword>
<dbReference type="Gene3D" id="1.10.10.60">
    <property type="entry name" value="Homeodomain-like"/>
    <property type="match status" value="2"/>
</dbReference>
<sequence length="313" mass="36867">MQELKYLIDKEIIRREEAFITDIIYPMKNGRADIHLYDVFPGVQLMITTFESETCYQDGMEQDVISINHCFKGRFECVFDNRNCAYMGEGDIAINNVLHSPIASSFPLNYYSGSTIILYPRLCKTVPELNSFGIDTDILTRKYSLDTRCMVFRRNENVEHIYRELYRSLTQPELPYLRLKILELLYHFQARQTVLEENHEYMAKPLTEKIKHVRNHLIEDLEHSVSLKELAAEHEISLTQLKTSFKQVYGETPYVYLKRYKMHIAAKLLLETKQRVIEIAAAMGYQNPSKFTEAFFSVMGKRPLEYRKQNEEQ</sequence>
<proteinExistence type="predicted"/>
<evidence type="ECO:0000313" key="4">
    <source>
        <dbReference type="EMBL" id="EHL13776.1"/>
    </source>
</evidence>
<evidence type="ECO:0000256" key="1">
    <source>
        <dbReference type="ARBA" id="ARBA00023015"/>
    </source>
</evidence>
<keyword evidence="2" id="KW-0804">Transcription</keyword>
<feature type="domain" description="HTH araC/xylS-type" evidence="3">
    <location>
        <begin position="211"/>
        <end position="309"/>
    </location>
</feature>
<evidence type="ECO:0000259" key="3">
    <source>
        <dbReference type="PROSITE" id="PS01124"/>
    </source>
</evidence>
<dbReference type="InterPro" id="IPR053142">
    <property type="entry name" value="PchR_regulatory_protein"/>
</dbReference>
<reference evidence="4" key="1">
    <citation type="submission" date="2011-08" db="EMBL/GenBank/DDBJ databases">
        <authorList>
            <consortium name="The Broad Institute Genome Sequencing Platform"/>
            <person name="Earl A."/>
            <person name="Ward D."/>
            <person name="Feldgarden M."/>
            <person name="Gevers D."/>
            <person name="Sizova M."/>
            <person name="Hazen A."/>
            <person name="Epstein S."/>
            <person name="Young S.K."/>
            <person name="Zeng Q."/>
            <person name="Gargeya S."/>
            <person name="Fitzgerald M."/>
            <person name="Haas B."/>
            <person name="Abouelleil A."/>
            <person name="Alvarado L."/>
            <person name="Arachchi H.M."/>
            <person name="Berlin A."/>
            <person name="Brown A."/>
            <person name="Chapman S.B."/>
            <person name="Chen Z."/>
            <person name="Dunbar C."/>
            <person name="Freedman E."/>
            <person name="Gearin G."/>
            <person name="Gellesch M."/>
            <person name="Goldberg J."/>
            <person name="Griggs A."/>
            <person name="Gujja S."/>
            <person name="Heiman D."/>
            <person name="Howarth C."/>
            <person name="Larson L."/>
            <person name="Lui A."/>
            <person name="MacDonald P.J.P."/>
            <person name="Montmayeur A."/>
            <person name="Murphy C."/>
            <person name="Neiman D."/>
            <person name="Pearson M."/>
            <person name="Priest M."/>
            <person name="Roberts A."/>
            <person name="Saif S."/>
            <person name="Shea T."/>
            <person name="Shenoy N."/>
            <person name="Sisk P."/>
            <person name="Stolte C."/>
            <person name="Sykes S."/>
            <person name="Wortman J."/>
            <person name="Nusbaum C."/>
            <person name="Birren B."/>
        </authorList>
    </citation>
    <scope>NUCLEOTIDE SEQUENCE</scope>
    <source>
        <strain evidence="4">ACB1</strain>
    </source>
</reference>
<dbReference type="Proteomes" id="UP000018461">
    <property type="component" value="Unassembled WGS sequence"/>
</dbReference>
<dbReference type="PROSITE" id="PS01124">
    <property type="entry name" value="HTH_ARAC_FAMILY_2"/>
    <property type="match status" value="1"/>
</dbReference>
<accession>G9WKD4</accession>
<dbReference type="PANTHER" id="PTHR47893">
    <property type="entry name" value="REGULATORY PROTEIN PCHR"/>
    <property type="match status" value="1"/>
</dbReference>
<dbReference type="SMART" id="SM00342">
    <property type="entry name" value="HTH_ARAC"/>
    <property type="match status" value="1"/>
</dbReference>
<protein>
    <recommendedName>
        <fullName evidence="3">HTH araC/xylS-type domain-containing protein</fullName>
    </recommendedName>
</protein>
<dbReference type="HOGENOM" id="CLU_052345_0_0_9"/>
<evidence type="ECO:0000313" key="5">
    <source>
        <dbReference type="Proteomes" id="UP000018461"/>
    </source>
</evidence>
<dbReference type="GO" id="GO:0043565">
    <property type="term" value="F:sequence-specific DNA binding"/>
    <property type="evidence" value="ECO:0007669"/>
    <property type="project" value="InterPro"/>
</dbReference>
<organism evidence="4 5">
    <name type="scientific">Oribacterium parvum ACB1</name>
    <dbReference type="NCBI Taxonomy" id="796943"/>
    <lineage>
        <taxon>Bacteria</taxon>
        <taxon>Bacillati</taxon>
        <taxon>Bacillota</taxon>
        <taxon>Clostridia</taxon>
        <taxon>Lachnospirales</taxon>
        <taxon>Lachnospiraceae</taxon>
        <taxon>Oribacterium</taxon>
    </lineage>
</organism>
<dbReference type="InterPro" id="IPR009057">
    <property type="entry name" value="Homeodomain-like_sf"/>
</dbReference>
<dbReference type="PATRIC" id="fig|796943.3.peg.189"/>
<dbReference type="RefSeq" id="WP_009535680.1">
    <property type="nucleotide sequence ID" value="NZ_KE148312.1"/>
</dbReference>
<keyword evidence="5" id="KW-1185">Reference proteome</keyword>
<dbReference type="STRING" id="796943.HMPREF9625_01841"/>
<evidence type="ECO:0000256" key="2">
    <source>
        <dbReference type="ARBA" id="ARBA00023163"/>
    </source>
</evidence>
<dbReference type="EMBL" id="AFZC02000002">
    <property type="protein sequence ID" value="EHL13776.1"/>
    <property type="molecule type" value="Genomic_DNA"/>
</dbReference>
<name>G9WKD4_9FIRM</name>
<dbReference type="GO" id="GO:0003700">
    <property type="term" value="F:DNA-binding transcription factor activity"/>
    <property type="evidence" value="ECO:0007669"/>
    <property type="project" value="InterPro"/>
</dbReference>
<dbReference type="PANTHER" id="PTHR47893:SF1">
    <property type="entry name" value="REGULATORY PROTEIN PCHR"/>
    <property type="match status" value="1"/>
</dbReference>
<comment type="caution">
    <text evidence="4">The sequence shown here is derived from an EMBL/GenBank/DDBJ whole genome shotgun (WGS) entry which is preliminary data.</text>
</comment>
<dbReference type="InterPro" id="IPR018060">
    <property type="entry name" value="HTH_AraC"/>
</dbReference>
<dbReference type="AlphaFoldDB" id="G9WKD4"/>
<reference evidence="4" key="2">
    <citation type="submission" date="2013-03" db="EMBL/GenBank/DDBJ databases">
        <title>The Genome Sequence of Oribacterium sp. ACB1.</title>
        <authorList>
            <consortium name="The Broad Institute Genomics Platform"/>
            <consortium name="The Broad Institute Genome Sequencing Center for Infectious Disease"/>
            <person name="Earl A."/>
            <person name="Ward D."/>
            <person name="Feldgarden M."/>
            <person name="Gevers D."/>
            <person name="Sizova M."/>
            <person name="Hazen A."/>
            <person name="Epstein S."/>
            <person name="Walker B."/>
            <person name="Young S."/>
            <person name="Zeng Q."/>
            <person name="Gargeya S."/>
            <person name="Fitzgerald M."/>
            <person name="Haas B."/>
            <person name="Abouelleil A."/>
            <person name="Allen A.W."/>
            <person name="Alvarado L."/>
            <person name="Arachchi H.M."/>
            <person name="Berlin A.M."/>
            <person name="Chapman S.B."/>
            <person name="Gainer-Dewar J."/>
            <person name="Goldberg J."/>
            <person name="Griggs A."/>
            <person name="Gujja S."/>
            <person name="Hansen M."/>
            <person name="Howarth C."/>
            <person name="Imamovic A."/>
            <person name="Ireland A."/>
            <person name="Larimer J."/>
            <person name="McCowan C."/>
            <person name="Murphy C."/>
            <person name="Pearson M."/>
            <person name="Poon T.W."/>
            <person name="Priest M."/>
            <person name="Roberts A."/>
            <person name="Saif S."/>
            <person name="Shea T."/>
            <person name="Sisk P."/>
            <person name="Sykes S."/>
            <person name="Wortman J."/>
            <person name="Nusbaum C."/>
            <person name="Birren B."/>
        </authorList>
    </citation>
    <scope>NUCLEOTIDE SEQUENCE [LARGE SCALE GENOMIC DNA]</scope>
    <source>
        <strain evidence="4">ACB1</strain>
    </source>
</reference>
<gene>
    <name evidence="4" type="ORF">HMPREF9625_01841</name>
</gene>
<dbReference type="Pfam" id="PF12833">
    <property type="entry name" value="HTH_18"/>
    <property type="match status" value="1"/>
</dbReference>
<dbReference type="SUPFAM" id="SSF46689">
    <property type="entry name" value="Homeodomain-like"/>
    <property type="match status" value="2"/>
</dbReference>